<name>A0A011QVV7_9PROT</name>
<protein>
    <submittedName>
        <fullName evidence="8">Cobalt transport protein CbiM</fullName>
    </submittedName>
</protein>
<sequence length="218" mass="23668">MHIEPGILAQAKVVLANASAVGLVAYYARDLLRQPADIVRTLLAALFFSLFMQSFHVNVGPSELHFVGAMAIYLTLGFLPTLLGFAAGLLLQGLLFEPMDLPQLAVNSLSLIVPLIAVHYSVGRQLRAALDGRVVSWGAIVKLDAMYYTGVTAMVGFWLLAAEVATPLAAWASFASSYLLIVICEPLFTLAVVRLLKRHENKRLIATCFNIQSLKLAN</sequence>
<evidence type="ECO:0000256" key="3">
    <source>
        <dbReference type="ARBA" id="ARBA00022475"/>
    </source>
</evidence>
<evidence type="ECO:0000256" key="5">
    <source>
        <dbReference type="ARBA" id="ARBA00022989"/>
    </source>
</evidence>
<dbReference type="AlphaFoldDB" id="A0A011QVV7"/>
<dbReference type="GO" id="GO:0005886">
    <property type="term" value="C:plasma membrane"/>
    <property type="evidence" value="ECO:0007669"/>
    <property type="project" value="UniProtKB-SubCell"/>
</dbReference>
<reference evidence="8 9" key="1">
    <citation type="submission" date="2014-02" db="EMBL/GenBank/DDBJ databases">
        <title>Expanding our view of genomic diversity in Candidatus Accumulibacter clades.</title>
        <authorList>
            <person name="Skennerton C.T."/>
            <person name="Barr J.J."/>
            <person name="Slater F.R."/>
            <person name="Bond P.L."/>
            <person name="Tyson G.W."/>
        </authorList>
    </citation>
    <scope>NUCLEOTIDE SEQUENCE [LARGE SCALE GENOMIC DNA]</scope>
    <source>
        <strain evidence="9">BA-92</strain>
    </source>
</reference>
<feature type="transmembrane region" description="Helical" evidence="7">
    <location>
        <begin position="143"/>
        <end position="162"/>
    </location>
</feature>
<evidence type="ECO:0000256" key="2">
    <source>
        <dbReference type="ARBA" id="ARBA00022448"/>
    </source>
</evidence>
<comment type="subcellular location">
    <subcellularLocation>
        <location evidence="1">Cell membrane</location>
        <topology evidence="1">Multi-pass membrane protein</topology>
    </subcellularLocation>
</comment>
<evidence type="ECO:0000256" key="1">
    <source>
        <dbReference type="ARBA" id="ARBA00004651"/>
    </source>
</evidence>
<comment type="caution">
    <text evidence="8">The sequence shown here is derived from an EMBL/GenBank/DDBJ whole genome shotgun (WGS) entry which is preliminary data.</text>
</comment>
<dbReference type="GO" id="GO:0000041">
    <property type="term" value="P:transition metal ion transport"/>
    <property type="evidence" value="ECO:0007669"/>
    <property type="project" value="InterPro"/>
</dbReference>
<keyword evidence="3" id="KW-1003">Cell membrane</keyword>
<dbReference type="PATRIC" id="fig|1454003.3.peg.210"/>
<feature type="transmembrane region" description="Helical" evidence="7">
    <location>
        <begin position="38"/>
        <end position="59"/>
    </location>
</feature>
<keyword evidence="4 7" id="KW-0812">Transmembrane</keyword>
<evidence type="ECO:0000313" key="8">
    <source>
        <dbReference type="EMBL" id="EXI82974.1"/>
    </source>
</evidence>
<evidence type="ECO:0000256" key="4">
    <source>
        <dbReference type="ARBA" id="ARBA00022692"/>
    </source>
</evidence>
<gene>
    <name evidence="8" type="ORF">AW10_00208</name>
</gene>
<feature type="transmembrane region" description="Helical" evidence="7">
    <location>
        <begin position="7"/>
        <end position="26"/>
    </location>
</feature>
<accession>A0A011QVV7</accession>
<proteinExistence type="predicted"/>
<dbReference type="Pfam" id="PF01891">
    <property type="entry name" value="CbiM"/>
    <property type="match status" value="1"/>
</dbReference>
<dbReference type="STRING" id="1454003.AW10_00208"/>
<evidence type="ECO:0000313" key="9">
    <source>
        <dbReference type="Proteomes" id="UP000021816"/>
    </source>
</evidence>
<keyword evidence="2" id="KW-0813">Transport</keyword>
<keyword evidence="5 7" id="KW-1133">Transmembrane helix</keyword>
<organism evidence="8 9">
    <name type="scientific">Candidatus Accumulibacter appositus</name>
    <dbReference type="NCBI Taxonomy" id="1454003"/>
    <lineage>
        <taxon>Bacteria</taxon>
        <taxon>Pseudomonadati</taxon>
        <taxon>Pseudomonadota</taxon>
        <taxon>Betaproteobacteria</taxon>
        <taxon>Candidatus Accumulibacter</taxon>
    </lineage>
</organism>
<evidence type="ECO:0000256" key="7">
    <source>
        <dbReference type="SAM" id="Phobius"/>
    </source>
</evidence>
<dbReference type="Gene3D" id="1.10.1760.20">
    <property type="match status" value="1"/>
</dbReference>
<evidence type="ECO:0000256" key="6">
    <source>
        <dbReference type="ARBA" id="ARBA00023136"/>
    </source>
</evidence>
<feature type="transmembrane region" description="Helical" evidence="7">
    <location>
        <begin position="101"/>
        <end position="122"/>
    </location>
</feature>
<dbReference type="Proteomes" id="UP000021816">
    <property type="component" value="Unassembled WGS sequence"/>
</dbReference>
<feature type="transmembrane region" description="Helical" evidence="7">
    <location>
        <begin position="71"/>
        <end position="95"/>
    </location>
</feature>
<dbReference type="InterPro" id="IPR002751">
    <property type="entry name" value="CbiM/NikMN"/>
</dbReference>
<feature type="transmembrane region" description="Helical" evidence="7">
    <location>
        <begin position="168"/>
        <end position="193"/>
    </location>
</feature>
<keyword evidence="6 7" id="KW-0472">Membrane</keyword>
<dbReference type="EMBL" id="JEMX01000007">
    <property type="protein sequence ID" value="EXI82974.1"/>
    <property type="molecule type" value="Genomic_DNA"/>
</dbReference>